<dbReference type="InterPro" id="IPR013319">
    <property type="entry name" value="GH11/12"/>
</dbReference>
<evidence type="ECO:0000313" key="4">
    <source>
        <dbReference type="EMBL" id="ETW75161.1"/>
    </source>
</evidence>
<dbReference type="KEGG" id="hir:HETIRDRAFT_144650"/>
<keyword evidence="2" id="KW-0326">Glycosidase</keyword>
<organism evidence="4 5">
    <name type="scientific">Heterobasidion irregulare (strain TC 32-1)</name>
    <dbReference type="NCBI Taxonomy" id="747525"/>
    <lineage>
        <taxon>Eukaryota</taxon>
        <taxon>Fungi</taxon>
        <taxon>Dikarya</taxon>
        <taxon>Basidiomycota</taxon>
        <taxon>Agaricomycotina</taxon>
        <taxon>Agaricomycetes</taxon>
        <taxon>Russulales</taxon>
        <taxon>Bondarzewiaceae</taxon>
        <taxon>Heterobasidion</taxon>
        <taxon>Heterobasidion annosum species complex</taxon>
    </lineage>
</organism>
<dbReference type="GO" id="GO:0000272">
    <property type="term" value="P:polysaccharide catabolic process"/>
    <property type="evidence" value="ECO:0007669"/>
    <property type="project" value="UniProtKB-KW"/>
</dbReference>
<name>W4JQJ5_HETIT</name>
<dbReference type="PANTHER" id="PTHR34002">
    <property type="entry name" value="BLR1656 PROTEIN"/>
    <property type="match status" value="1"/>
</dbReference>
<dbReference type="InParanoid" id="W4JQJ5"/>
<dbReference type="AlphaFoldDB" id="W4JQJ5"/>
<feature type="signal peptide" evidence="3">
    <location>
        <begin position="1"/>
        <end position="16"/>
    </location>
</feature>
<keyword evidence="3" id="KW-0732">Signal</keyword>
<dbReference type="Pfam" id="PF01670">
    <property type="entry name" value="Glyco_hydro_12"/>
    <property type="match status" value="1"/>
</dbReference>
<dbReference type="GO" id="GO:0008810">
    <property type="term" value="F:cellulase activity"/>
    <property type="evidence" value="ECO:0007669"/>
    <property type="project" value="InterPro"/>
</dbReference>
<dbReference type="EMBL" id="KI925466">
    <property type="protein sequence ID" value="ETW75161.1"/>
    <property type="molecule type" value="Genomic_DNA"/>
</dbReference>
<dbReference type="GeneID" id="20667047"/>
<keyword evidence="2 4" id="KW-0378">Hydrolase</keyword>
<dbReference type="eggNOG" id="ENOG502RXZE">
    <property type="taxonomic scope" value="Eukaryota"/>
</dbReference>
<keyword evidence="5" id="KW-1185">Reference proteome</keyword>
<dbReference type="HOGENOM" id="CLU_051064_0_1_1"/>
<evidence type="ECO:0000256" key="1">
    <source>
        <dbReference type="ARBA" id="ARBA00005519"/>
    </source>
</evidence>
<dbReference type="RefSeq" id="XP_009552606.1">
    <property type="nucleotide sequence ID" value="XM_009554311.1"/>
</dbReference>
<proteinExistence type="inferred from homology"/>
<dbReference type="SUPFAM" id="SSF49899">
    <property type="entry name" value="Concanavalin A-like lectins/glucanases"/>
    <property type="match status" value="1"/>
</dbReference>
<evidence type="ECO:0000256" key="2">
    <source>
        <dbReference type="RuleBase" id="RU361163"/>
    </source>
</evidence>
<comment type="similarity">
    <text evidence="1 2">Belongs to the glycosyl hydrolase 12 (cellulase H) family.</text>
</comment>
<dbReference type="STRING" id="747525.W4JQJ5"/>
<gene>
    <name evidence="4" type="primary">gh12.3</name>
    <name evidence="4" type="ORF">HETIRDRAFT_144650</name>
</gene>
<dbReference type="Proteomes" id="UP000030671">
    <property type="component" value="Unassembled WGS sequence"/>
</dbReference>
<dbReference type="Gene3D" id="2.60.120.180">
    <property type="match status" value="1"/>
</dbReference>
<protein>
    <submittedName>
        <fullName evidence="4">Glycoside hydrolase family 12 protein</fullName>
    </submittedName>
</protein>
<keyword evidence="2" id="KW-0624">Polysaccharide degradation</keyword>
<dbReference type="PANTHER" id="PTHR34002:SF9">
    <property type="entry name" value="XYLOGLUCAN-SPECIFIC ENDO-BETA-1,4-GLUCANASE A"/>
    <property type="match status" value="1"/>
</dbReference>
<dbReference type="InterPro" id="IPR002594">
    <property type="entry name" value="GH12"/>
</dbReference>
<feature type="chain" id="PRO_5004844945" evidence="3">
    <location>
        <begin position="17"/>
        <end position="251"/>
    </location>
</feature>
<dbReference type="OrthoDB" id="95118at2759"/>
<accession>W4JQJ5</accession>
<sequence length="251" mass="26853">MFLPLITLTLPILALAAPLSRRLDTSSYCGHWDTIPAGSYTVLLDQWGTKGATGQSCAQLTSLSGSNLAWVTDWTWSGGNGIKSYTNVQLDKGVNQQLSAIKSMPSAWSWKQTTTGKVVADIAYDLFTSTSVGGSNANEIMIWLANINAGPISYNWNADGTAKPVATGVSIEGHTWDVYHGSNNANPVWSFLPTSNAQITNFSGDIYSFFKYLISKQGLPSSQYLKTAQAGTEATSGSAGLTTTRYSLAIE</sequence>
<dbReference type="InterPro" id="IPR013320">
    <property type="entry name" value="ConA-like_dom_sf"/>
</dbReference>
<evidence type="ECO:0000256" key="3">
    <source>
        <dbReference type="SAM" id="SignalP"/>
    </source>
</evidence>
<reference evidence="4 5" key="1">
    <citation type="journal article" date="2012" name="New Phytol.">
        <title>Insight into trade-off between wood decay and parasitism from the genome of a fungal forest pathogen.</title>
        <authorList>
            <person name="Olson A."/>
            <person name="Aerts A."/>
            <person name="Asiegbu F."/>
            <person name="Belbahri L."/>
            <person name="Bouzid O."/>
            <person name="Broberg A."/>
            <person name="Canback B."/>
            <person name="Coutinho P.M."/>
            <person name="Cullen D."/>
            <person name="Dalman K."/>
            <person name="Deflorio G."/>
            <person name="van Diepen L.T."/>
            <person name="Dunand C."/>
            <person name="Duplessis S."/>
            <person name="Durling M."/>
            <person name="Gonthier P."/>
            <person name="Grimwood J."/>
            <person name="Fossdal C.G."/>
            <person name="Hansson D."/>
            <person name="Henrissat B."/>
            <person name="Hietala A."/>
            <person name="Himmelstrand K."/>
            <person name="Hoffmeister D."/>
            <person name="Hogberg N."/>
            <person name="James T.Y."/>
            <person name="Karlsson M."/>
            <person name="Kohler A."/>
            <person name="Kues U."/>
            <person name="Lee Y.H."/>
            <person name="Lin Y.C."/>
            <person name="Lind M."/>
            <person name="Lindquist E."/>
            <person name="Lombard V."/>
            <person name="Lucas S."/>
            <person name="Lunden K."/>
            <person name="Morin E."/>
            <person name="Murat C."/>
            <person name="Park J."/>
            <person name="Raffaello T."/>
            <person name="Rouze P."/>
            <person name="Salamov A."/>
            <person name="Schmutz J."/>
            <person name="Solheim H."/>
            <person name="Stahlberg J."/>
            <person name="Velez H."/>
            <person name="de Vries R.P."/>
            <person name="Wiebenga A."/>
            <person name="Woodward S."/>
            <person name="Yakovlev I."/>
            <person name="Garbelotto M."/>
            <person name="Martin F."/>
            <person name="Grigoriev I.V."/>
            <person name="Stenlid J."/>
        </authorList>
    </citation>
    <scope>NUCLEOTIDE SEQUENCE [LARGE SCALE GENOMIC DNA]</scope>
    <source>
        <strain evidence="4 5">TC 32-1</strain>
    </source>
</reference>
<keyword evidence="2" id="KW-0119">Carbohydrate metabolism</keyword>
<evidence type="ECO:0000313" key="5">
    <source>
        <dbReference type="Proteomes" id="UP000030671"/>
    </source>
</evidence>